<dbReference type="InterPro" id="IPR016188">
    <property type="entry name" value="PurM-like_N"/>
</dbReference>
<evidence type="ECO:0000313" key="5">
    <source>
        <dbReference type="Proteomes" id="UP000263012"/>
    </source>
</evidence>
<dbReference type="Pfam" id="PF02769">
    <property type="entry name" value="AIRS_C"/>
    <property type="match status" value="1"/>
</dbReference>
<name>A0A343TI24_9EURY</name>
<dbReference type="Gene3D" id="3.90.650.10">
    <property type="entry name" value="PurM-like C-terminal domain"/>
    <property type="match status" value="1"/>
</dbReference>
<dbReference type="AlphaFoldDB" id="A0A343TI24"/>
<feature type="domain" description="PurM-like C-terminal" evidence="3">
    <location>
        <begin position="157"/>
        <end position="312"/>
    </location>
</feature>
<dbReference type="InterPro" id="IPR011854">
    <property type="entry name" value="HypE"/>
</dbReference>
<dbReference type="CDD" id="cd06061">
    <property type="entry name" value="PurM-like1"/>
    <property type="match status" value="1"/>
</dbReference>
<dbReference type="SUPFAM" id="SSF56042">
    <property type="entry name" value="PurM C-terminal domain-like"/>
    <property type="match status" value="1"/>
</dbReference>
<evidence type="ECO:0000259" key="3">
    <source>
        <dbReference type="Pfam" id="PF02769"/>
    </source>
</evidence>
<dbReference type="PANTHER" id="PTHR30303:SF4">
    <property type="entry name" value="HYDROGENASE EXPRESSION_FORMATION PROTEIN HYPE"/>
    <property type="match status" value="1"/>
</dbReference>
<dbReference type="PIRSF" id="PIRSF005644">
    <property type="entry name" value="Hdrgns_mtr_HypE"/>
    <property type="match status" value="1"/>
</dbReference>
<reference evidence="5" key="1">
    <citation type="submission" date="2017-11" db="EMBL/GenBank/DDBJ databases">
        <title>Phenotypic and genomic properties of facultatively anaerobic sulfur-reducing natronoarchaea from hypersaline soda lakes.</title>
        <authorList>
            <person name="Sorokin D.Y."/>
            <person name="Kublanov I.V."/>
            <person name="Roman P."/>
            <person name="Sinninghe Damste J.S."/>
            <person name="Golyshin P.N."/>
            <person name="Rojo D."/>
            <person name="Ciordia S."/>
            <person name="Mena M.D.C."/>
            <person name="Ferrer M."/>
            <person name="Messina E."/>
            <person name="Smedile F."/>
            <person name="La Spada G."/>
            <person name="La Cono V."/>
            <person name="Yakimov M.M."/>
        </authorList>
    </citation>
    <scope>NUCLEOTIDE SEQUENCE [LARGE SCALE GENOMIC DNA]</scope>
    <source>
        <strain evidence="5">AArc-Sl</strain>
    </source>
</reference>
<dbReference type="Proteomes" id="UP000263012">
    <property type="component" value="Chromosome"/>
</dbReference>
<evidence type="ECO:0000256" key="1">
    <source>
        <dbReference type="ARBA" id="ARBA00006243"/>
    </source>
</evidence>
<dbReference type="OrthoDB" id="31494at2157"/>
<dbReference type="GeneID" id="37877456"/>
<dbReference type="PANTHER" id="PTHR30303">
    <property type="entry name" value="HYDROGENASE ISOENZYMES FORMATION PROTEIN HYPE"/>
    <property type="match status" value="1"/>
</dbReference>
<dbReference type="SUPFAM" id="SSF55326">
    <property type="entry name" value="PurM N-terminal domain-like"/>
    <property type="match status" value="1"/>
</dbReference>
<protein>
    <submittedName>
        <fullName evidence="4">Hydrogenase expression/formation protein HypE</fullName>
    </submittedName>
</protein>
<keyword evidence="5" id="KW-1185">Reference proteome</keyword>
<dbReference type="Pfam" id="PF00586">
    <property type="entry name" value="AIRS"/>
    <property type="match status" value="1"/>
</dbReference>
<organism evidence="4 5">
    <name type="scientific">Halalkaliarchaeum desulfuricum</name>
    <dbReference type="NCBI Taxonomy" id="2055893"/>
    <lineage>
        <taxon>Archaea</taxon>
        <taxon>Methanobacteriati</taxon>
        <taxon>Methanobacteriota</taxon>
        <taxon>Stenosarchaea group</taxon>
        <taxon>Halobacteria</taxon>
        <taxon>Halobacteriales</taxon>
        <taxon>Haloferacaceae</taxon>
        <taxon>Halalkaliarchaeum</taxon>
    </lineage>
</organism>
<gene>
    <name evidence="4" type="primary">hypE3</name>
    <name evidence="4" type="ORF">AArcSl_1111</name>
</gene>
<dbReference type="GO" id="GO:0051604">
    <property type="term" value="P:protein maturation"/>
    <property type="evidence" value="ECO:0007669"/>
    <property type="project" value="TreeGrafter"/>
</dbReference>
<dbReference type="RefSeq" id="WP_119816201.1">
    <property type="nucleotide sequence ID" value="NZ_CP025066.1"/>
</dbReference>
<comment type="similarity">
    <text evidence="1">Belongs to the HypE family.</text>
</comment>
<accession>A0A343TI24</accession>
<feature type="domain" description="PurM-like N-terminal" evidence="2">
    <location>
        <begin position="36"/>
        <end position="130"/>
    </location>
</feature>
<dbReference type="InterPro" id="IPR036921">
    <property type="entry name" value="PurM-like_N_sf"/>
</dbReference>
<sequence>MSDTGKVDREFFESQIEPKLGATRDDVALGPKHGVDFGVVTVEDTAVVMATDPVSILPQLGFRRAGRFAVRIVLSDVAVSGLPPSHLSIAFTLPPSMSDGEFAQTWDAIHEECRDLGVSVVTGHTARYEGCSYPWVGGATAMAVGDPEAVVRPDGARPGDDLLVTRGPAVESAGLLSSLFPDAVDVDPSTLATVQSGLDDLDGVRDAVTAAAAGRVTAMHDVTEGGLVGALHEVARSGGVRLAVDTDAVPTQSPVVTVCEALGMDPWRATSAGTLVIAVDPDDTDDVVEALRERGTPVGIAGRVEAGSGVVVDGEETSPPDGDASWPVYERLLEE</sequence>
<dbReference type="Gene3D" id="3.30.1330.10">
    <property type="entry name" value="PurM-like, N-terminal domain"/>
    <property type="match status" value="1"/>
</dbReference>
<dbReference type="EMBL" id="CP025066">
    <property type="protein sequence ID" value="AUX08746.1"/>
    <property type="molecule type" value="Genomic_DNA"/>
</dbReference>
<evidence type="ECO:0000259" key="2">
    <source>
        <dbReference type="Pfam" id="PF00586"/>
    </source>
</evidence>
<dbReference type="InterPro" id="IPR010918">
    <property type="entry name" value="PurM-like_C_dom"/>
</dbReference>
<dbReference type="KEGG" id="hdf:AArcSl_1111"/>
<proteinExistence type="inferred from homology"/>
<evidence type="ECO:0000313" key="4">
    <source>
        <dbReference type="EMBL" id="AUX08746.1"/>
    </source>
</evidence>
<dbReference type="InterPro" id="IPR036676">
    <property type="entry name" value="PurM-like_C_sf"/>
</dbReference>